<evidence type="ECO:0000313" key="1">
    <source>
        <dbReference type="EMBL" id="KZL09405.1"/>
    </source>
</evidence>
<dbReference type="EMBL" id="LMCB01000124">
    <property type="protein sequence ID" value="KZL09405.1"/>
    <property type="molecule type" value="Genomic_DNA"/>
</dbReference>
<keyword evidence="2" id="KW-1185">Reference proteome</keyword>
<name>A0A165U0Z5_9HYPH</name>
<gene>
    <name evidence="1" type="ORF">PsAD2_04093</name>
</gene>
<reference evidence="1 2" key="1">
    <citation type="journal article" date="2016" name="Front. Microbiol.">
        <title>Comparative Genomic Analysis Reveals a Diverse Repertoire of Genes Involved in Prokaryote-Eukaryote Interactions within the Pseudovibrio Genus.</title>
        <authorList>
            <person name="Romano S."/>
            <person name="Fernandez-Guerra A."/>
            <person name="Reen F.J."/>
            <person name="Glockner F.O."/>
            <person name="Crowley S.P."/>
            <person name="O'Sullivan O."/>
            <person name="Cotter P.D."/>
            <person name="Adams C."/>
            <person name="Dobson A.D."/>
            <person name="O'Gara F."/>
        </authorList>
    </citation>
    <scope>NUCLEOTIDE SEQUENCE [LARGE SCALE GENOMIC DNA]</scope>
    <source>
        <strain evidence="1 2">Ad2</strain>
    </source>
</reference>
<comment type="caution">
    <text evidence="1">The sequence shown here is derived from an EMBL/GenBank/DDBJ whole genome shotgun (WGS) entry which is preliminary data.</text>
</comment>
<accession>A0A165U0Z5</accession>
<evidence type="ECO:0000313" key="2">
    <source>
        <dbReference type="Proteomes" id="UP000076577"/>
    </source>
</evidence>
<sequence>MSDTTDDTSSLASKLPFWFRSTQVSWLTLSAPRVCLEVERTEPSPLSSLTICSRLPSALTVVISSVVRSISPSPSKSVSVVLESASSDCVVVDMFRSDPSPLRTCIVDVDAPVLATWIIRLSRTSMSPSPSRSRRISLERPSALTFSLMWERCEPSWFVVVMVSVRLPLAFVVILWVSTVSAAPSPSTSTPSARTDPSAVTVSLPLEITEPSMASWLTTNVWLPSSAVVRTSRTLNQPPPVASRSMISRVPSTLLVMTVRAVKTALAASAPCQWVSVSTRFPSALKTLSIVWIRSITPSPLSS</sequence>
<proteinExistence type="predicted"/>
<dbReference type="AlphaFoldDB" id="A0A165U0Z5"/>
<dbReference type="Proteomes" id="UP000076577">
    <property type="component" value="Unassembled WGS sequence"/>
</dbReference>
<organism evidence="1 2">
    <name type="scientific">Pseudovibrio axinellae</name>
    <dbReference type="NCBI Taxonomy" id="989403"/>
    <lineage>
        <taxon>Bacteria</taxon>
        <taxon>Pseudomonadati</taxon>
        <taxon>Pseudomonadota</taxon>
        <taxon>Alphaproteobacteria</taxon>
        <taxon>Hyphomicrobiales</taxon>
        <taxon>Stappiaceae</taxon>
        <taxon>Pseudovibrio</taxon>
    </lineage>
</organism>
<protein>
    <submittedName>
        <fullName evidence="1">Uncharacterized protein</fullName>
    </submittedName>
</protein>